<sequence>MPYVNSYKVPEAPVFPSMYYGPDPYDVNFSFPIDEPSLESDRIKLTPFIPALHAQEYWDQSTQAPEIYRFLLIRPKTIDEYLAFLETRVRRNPNFIFFAIIDKGRGGTLAGSIGLINTEPVNRSTEIGFVTIFPAYQRTYVTSNAVGILLRYCLELPTAPRPGLGLRRVQWVTHSFNQPSYNAAVRMGFRYEGTLRWHWILLEGQEGNGSSPREGDPSKNPARDNKLLSFCADDWENGGREHVERAINRQT</sequence>
<gene>
    <name evidence="2" type="ORF">EDB92DRAFT_1841881</name>
</gene>
<accession>A0AAD4LLL2</accession>
<proteinExistence type="predicted"/>
<comment type="caution">
    <text evidence="2">The sequence shown here is derived from an EMBL/GenBank/DDBJ whole genome shotgun (WGS) entry which is preliminary data.</text>
</comment>
<evidence type="ECO:0000313" key="3">
    <source>
        <dbReference type="Proteomes" id="UP001201163"/>
    </source>
</evidence>
<evidence type="ECO:0000259" key="1">
    <source>
        <dbReference type="PROSITE" id="PS51186"/>
    </source>
</evidence>
<organism evidence="2 3">
    <name type="scientific">Lactarius akahatsu</name>
    <dbReference type="NCBI Taxonomy" id="416441"/>
    <lineage>
        <taxon>Eukaryota</taxon>
        <taxon>Fungi</taxon>
        <taxon>Dikarya</taxon>
        <taxon>Basidiomycota</taxon>
        <taxon>Agaricomycotina</taxon>
        <taxon>Agaricomycetes</taxon>
        <taxon>Russulales</taxon>
        <taxon>Russulaceae</taxon>
        <taxon>Lactarius</taxon>
    </lineage>
</organism>
<keyword evidence="3" id="KW-1185">Reference proteome</keyword>
<dbReference type="AlphaFoldDB" id="A0AAD4LLL2"/>
<dbReference type="EMBL" id="JAKELL010000008">
    <property type="protein sequence ID" value="KAH8996781.1"/>
    <property type="molecule type" value="Genomic_DNA"/>
</dbReference>
<dbReference type="PANTHER" id="PTHR43441:SF5">
    <property type="entry name" value="FAMILY ACETYLTRANSFERASE, PUTATIVE-RELATED"/>
    <property type="match status" value="1"/>
</dbReference>
<dbReference type="Gene3D" id="3.40.630.30">
    <property type="match status" value="1"/>
</dbReference>
<dbReference type="PANTHER" id="PTHR43441">
    <property type="entry name" value="RIBOSOMAL-PROTEIN-SERINE ACETYLTRANSFERASE"/>
    <property type="match status" value="1"/>
</dbReference>
<dbReference type="Pfam" id="PF13302">
    <property type="entry name" value="Acetyltransf_3"/>
    <property type="match status" value="1"/>
</dbReference>
<feature type="domain" description="N-acetyltransferase" evidence="1">
    <location>
        <begin position="55"/>
        <end position="208"/>
    </location>
</feature>
<dbReference type="SUPFAM" id="SSF55729">
    <property type="entry name" value="Acyl-CoA N-acyltransferases (Nat)"/>
    <property type="match status" value="1"/>
</dbReference>
<dbReference type="PROSITE" id="PS51186">
    <property type="entry name" value="GNAT"/>
    <property type="match status" value="1"/>
</dbReference>
<dbReference type="GO" id="GO:1990189">
    <property type="term" value="F:protein N-terminal-serine acetyltransferase activity"/>
    <property type="evidence" value="ECO:0007669"/>
    <property type="project" value="TreeGrafter"/>
</dbReference>
<dbReference type="InterPro" id="IPR016181">
    <property type="entry name" value="Acyl_CoA_acyltransferase"/>
</dbReference>
<dbReference type="Proteomes" id="UP001201163">
    <property type="component" value="Unassembled WGS sequence"/>
</dbReference>
<dbReference type="InterPro" id="IPR000182">
    <property type="entry name" value="GNAT_dom"/>
</dbReference>
<dbReference type="InterPro" id="IPR051908">
    <property type="entry name" value="Ribosomal_N-acetyltransferase"/>
</dbReference>
<protein>
    <submittedName>
        <fullName evidence="2">Acyl-CoA N-acyltransferase</fullName>
    </submittedName>
</protein>
<evidence type="ECO:0000313" key="2">
    <source>
        <dbReference type="EMBL" id="KAH8996781.1"/>
    </source>
</evidence>
<name>A0AAD4LLL2_9AGAM</name>
<reference evidence="2" key="1">
    <citation type="submission" date="2022-01" db="EMBL/GenBank/DDBJ databases">
        <title>Comparative genomics reveals a dynamic genome evolution in the ectomycorrhizal milk-cap (Lactarius) mushrooms.</title>
        <authorList>
            <consortium name="DOE Joint Genome Institute"/>
            <person name="Lebreton A."/>
            <person name="Tang N."/>
            <person name="Kuo A."/>
            <person name="LaButti K."/>
            <person name="Drula E."/>
            <person name="Barry K."/>
            <person name="Clum A."/>
            <person name="Lipzen A."/>
            <person name="Mousain D."/>
            <person name="Ng V."/>
            <person name="Wang R."/>
            <person name="Wang X."/>
            <person name="Dai Y."/>
            <person name="Henrissat B."/>
            <person name="Grigoriev I.V."/>
            <person name="Guerin-Laguette A."/>
            <person name="Yu F."/>
            <person name="Martin F.M."/>
        </authorList>
    </citation>
    <scope>NUCLEOTIDE SEQUENCE</scope>
    <source>
        <strain evidence="2">QP</strain>
    </source>
</reference>
<dbReference type="GO" id="GO:0008999">
    <property type="term" value="F:protein-N-terminal-alanine acetyltransferase activity"/>
    <property type="evidence" value="ECO:0007669"/>
    <property type="project" value="TreeGrafter"/>
</dbReference>